<dbReference type="GO" id="GO:0006511">
    <property type="term" value="P:ubiquitin-dependent protein catabolic process"/>
    <property type="evidence" value="ECO:0007669"/>
    <property type="project" value="InterPro"/>
</dbReference>
<keyword evidence="2" id="KW-1017">Isopeptide bond</keyword>
<evidence type="ECO:0000256" key="6">
    <source>
        <dbReference type="SAM" id="MobiDB-lite"/>
    </source>
</evidence>
<evidence type="ECO:0000256" key="2">
    <source>
        <dbReference type="ARBA" id="ARBA00022499"/>
    </source>
</evidence>
<feature type="region of interest" description="Disordered" evidence="6">
    <location>
        <begin position="1"/>
        <end position="72"/>
    </location>
</feature>
<dbReference type="InterPro" id="IPR016159">
    <property type="entry name" value="Cullin_repeat-like_dom_sf"/>
</dbReference>
<evidence type="ECO:0000256" key="4">
    <source>
        <dbReference type="PROSITE-ProRule" id="PRU00330"/>
    </source>
</evidence>
<feature type="compositionally biased region" description="Acidic residues" evidence="6">
    <location>
        <begin position="541"/>
        <end position="552"/>
    </location>
</feature>
<evidence type="ECO:0000259" key="7">
    <source>
        <dbReference type="PROSITE" id="PS50069"/>
    </source>
</evidence>
<gene>
    <name evidence="8" type="ORF">B9Z65_6812</name>
</gene>
<keyword evidence="9" id="KW-1185">Reference proteome</keyword>
<evidence type="ECO:0000256" key="1">
    <source>
        <dbReference type="ARBA" id="ARBA00006019"/>
    </source>
</evidence>
<dbReference type="Gene3D" id="3.30.230.130">
    <property type="entry name" value="Cullin, Chain C, Domain 2"/>
    <property type="match status" value="1"/>
</dbReference>
<organism evidence="8 9">
    <name type="scientific">Elsinoe australis</name>
    <dbReference type="NCBI Taxonomy" id="40998"/>
    <lineage>
        <taxon>Eukaryota</taxon>
        <taxon>Fungi</taxon>
        <taxon>Dikarya</taxon>
        <taxon>Ascomycota</taxon>
        <taxon>Pezizomycotina</taxon>
        <taxon>Dothideomycetes</taxon>
        <taxon>Dothideomycetidae</taxon>
        <taxon>Myriangiales</taxon>
        <taxon>Elsinoaceae</taxon>
        <taxon>Elsinoe</taxon>
    </lineage>
</organism>
<feature type="region of interest" description="Disordered" evidence="6">
    <location>
        <begin position="533"/>
        <end position="552"/>
    </location>
</feature>
<dbReference type="Pfam" id="PF10557">
    <property type="entry name" value="Cullin_Nedd8"/>
    <property type="match status" value="1"/>
</dbReference>
<comment type="caution">
    <text evidence="8">The sequence shown here is derived from an EMBL/GenBank/DDBJ whole genome shotgun (WGS) entry which is preliminary data.</text>
</comment>
<dbReference type="PROSITE" id="PS50069">
    <property type="entry name" value="CULLIN_2"/>
    <property type="match status" value="1"/>
</dbReference>
<dbReference type="InterPro" id="IPR045093">
    <property type="entry name" value="Cullin"/>
</dbReference>
<reference evidence="8 9" key="1">
    <citation type="submission" date="2017-05" db="EMBL/GenBank/DDBJ databases">
        <title>Draft genome sequence of Elsinoe australis.</title>
        <authorList>
            <person name="Cheng Q."/>
        </authorList>
    </citation>
    <scope>NUCLEOTIDE SEQUENCE [LARGE SCALE GENOMIC DNA]</scope>
    <source>
        <strain evidence="8 9">NL1</strain>
    </source>
</reference>
<keyword evidence="3" id="KW-0832">Ubl conjugation</keyword>
<dbReference type="InterPro" id="IPR001373">
    <property type="entry name" value="Cullin_N"/>
</dbReference>
<dbReference type="Gene3D" id="1.10.10.10">
    <property type="entry name" value="Winged helix-like DNA-binding domain superfamily/Winged helix DNA-binding domain"/>
    <property type="match status" value="1"/>
</dbReference>
<dbReference type="EMBL" id="NHZQ01000331">
    <property type="protein sequence ID" value="PSK42858.1"/>
    <property type="molecule type" value="Genomic_DNA"/>
</dbReference>
<feature type="compositionally biased region" description="Polar residues" evidence="6">
    <location>
        <begin position="34"/>
        <end position="54"/>
    </location>
</feature>
<dbReference type="SUPFAM" id="SSF74788">
    <property type="entry name" value="Cullin repeat-like"/>
    <property type="match status" value="1"/>
</dbReference>
<name>A0A2P7Z3R6_9PEZI</name>
<dbReference type="InterPro" id="IPR059120">
    <property type="entry name" value="Cullin-like_AB"/>
</dbReference>
<dbReference type="SMART" id="SM00182">
    <property type="entry name" value="CULLIN"/>
    <property type="match status" value="1"/>
</dbReference>
<dbReference type="STRING" id="40998.A0A2P7Z3R6"/>
<dbReference type="InterPro" id="IPR016158">
    <property type="entry name" value="Cullin_homology"/>
</dbReference>
<dbReference type="InterPro" id="IPR036390">
    <property type="entry name" value="WH_DNA-bd_sf"/>
</dbReference>
<dbReference type="AlphaFoldDB" id="A0A2P7Z3R6"/>
<sequence>MLPQPDQVGTRFDPHRADIDRKRKRGHIHDSPGSDYSNASAKQQSIQDLFSTRGKSVPGSPHEAGKLSPSKRARLVSPLAELGAIRPPNQMYSFTNKHTNGDVVDLTASPPRNGVRKLNGVRTGINPHQGAKKLVVKNLKPQSNWNPEKYFEDTWARLDDALTKVFEGSHKSLSMEDLYRCVENLCRQGKASSVNSRLNERCVKHLKGTVLPSLKSRSSQDEVFTLQAVLSAWSTWTSQVTIIRCIFYYMDRAYLLSNSKTNLHDVCVANFRDRVFQDPDLKSRTVDGACELISRDRKEQTVDRATLRTAINMFHELAVYTSTFEPRLLAISQKYIASWSETTSQERNLPEYVGEAVKLMAKEGERCDFFALAVSTRRDLITLLEDHTIDLRVKYLIEYPPFKELLDQNASSSLEQLYSLLNRRKKGKELKPAFAKWVEDTGTAIIFDDKASEDMVVRLLSLKRRLDSIWRNCFQRDEDLGHGLRESFETFMNKTKKGESTWGTDNSKIGEMIAKYVDILLRGGSKAIPTELTVTKRDGANENDDDDGAGLDEDAEVNAQLDQVLDLFRFIHGKAVFEAFYKKDLAKRLLMGRSASADAERSMLSRLKTECGAGFTQNLEQMFKDVELGREEMAGYKDRLEEMQEKPGALDLSVNVLSAAAWPTYPDVPVVIPADVNTAIEDFERYYKSKHSGRKLSWKHSLAHCQMKAKFPKGTKEFVVSSFQAIILLLFNGLPEGERLSYEHIMDVTKLPEAEVKRTLQSLACAKLRPLSKQPVGKDINAGDTFSVNASFNHPRYRVRINQVQLKETKQENKETHERVAEDRNFECQAAIVRIMKSRKTIGHSELVAEVITATRSRGVLAIADIKRNIDRLIEKDYMEREEGNMYNYVA</sequence>
<dbReference type="PROSITE" id="PS01256">
    <property type="entry name" value="CULLIN_1"/>
    <property type="match status" value="1"/>
</dbReference>
<dbReference type="InterPro" id="IPR036317">
    <property type="entry name" value="Cullin_homology_sf"/>
</dbReference>
<evidence type="ECO:0000256" key="3">
    <source>
        <dbReference type="ARBA" id="ARBA00022843"/>
    </source>
</evidence>
<dbReference type="Gene3D" id="1.20.1310.10">
    <property type="entry name" value="Cullin Repeats"/>
    <property type="match status" value="4"/>
</dbReference>
<dbReference type="InterPro" id="IPR016157">
    <property type="entry name" value="Cullin_CS"/>
</dbReference>
<dbReference type="GO" id="GO:0031461">
    <property type="term" value="C:cullin-RING ubiquitin ligase complex"/>
    <property type="evidence" value="ECO:0007669"/>
    <property type="project" value="InterPro"/>
</dbReference>
<feature type="compositionally biased region" description="Basic and acidic residues" evidence="6">
    <location>
        <begin position="12"/>
        <end position="21"/>
    </location>
</feature>
<evidence type="ECO:0000313" key="8">
    <source>
        <dbReference type="EMBL" id="PSK42858.1"/>
    </source>
</evidence>
<accession>A0A2P7Z3R6</accession>
<dbReference type="PANTHER" id="PTHR11932">
    <property type="entry name" value="CULLIN"/>
    <property type="match status" value="1"/>
</dbReference>
<dbReference type="SMART" id="SM00884">
    <property type="entry name" value="Cullin_Nedd8"/>
    <property type="match status" value="1"/>
</dbReference>
<dbReference type="Pfam" id="PF26557">
    <property type="entry name" value="Cullin_AB"/>
    <property type="match status" value="1"/>
</dbReference>
<dbReference type="FunFam" id="1.20.1310.10:FF:000031">
    <property type="entry name" value="Ubiquitin ligase subunit CulD"/>
    <property type="match status" value="1"/>
</dbReference>
<dbReference type="FunFam" id="1.20.1310.10:FF:000035">
    <property type="entry name" value="Ubiquitin ligase subunit CulD, putative"/>
    <property type="match status" value="1"/>
</dbReference>
<evidence type="ECO:0000256" key="5">
    <source>
        <dbReference type="RuleBase" id="RU003829"/>
    </source>
</evidence>
<dbReference type="OrthoDB" id="27073at2759"/>
<proteinExistence type="inferred from homology"/>
<comment type="similarity">
    <text evidence="1 4 5">Belongs to the cullin family.</text>
</comment>
<protein>
    <recommendedName>
        <fullName evidence="7">Cullin family profile domain-containing protein</fullName>
    </recommendedName>
</protein>
<dbReference type="Pfam" id="PF00888">
    <property type="entry name" value="Cullin"/>
    <property type="match status" value="1"/>
</dbReference>
<dbReference type="SUPFAM" id="SSF46785">
    <property type="entry name" value="Winged helix' DNA-binding domain"/>
    <property type="match status" value="1"/>
</dbReference>
<dbReference type="Proteomes" id="UP000243723">
    <property type="component" value="Unassembled WGS sequence"/>
</dbReference>
<evidence type="ECO:0000313" key="9">
    <source>
        <dbReference type="Proteomes" id="UP000243723"/>
    </source>
</evidence>
<dbReference type="GO" id="GO:0031625">
    <property type="term" value="F:ubiquitin protein ligase binding"/>
    <property type="evidence" value="ECO:0007669"/>
    <property type="project" value="InterPro"/>
</dbReference>
<dbReference type="InterPro" id="IPR019559">
    <property type="entry name" value="Cullin_neddylation_domain"/>
</dbReference>
<dbReference type="InterPro" id="IPR036388">
    <property type="entry name" value="WH-like_DNA-bd_sf"/>
</dbReference>
<dbReference type="SUPFAM" id="SSF75632">
    <property type="entry name" value="Cullin homology domain"/>
    <property type="match status" value="1"/>
</dbReference>
<feature type="domain" description="Cullin family profile" evidence="7">
    <location>
        <begin position="508"/>
        <end position="764"/>
    </location>
</feature>
<dbReference type="FunFam" id="1.10.10.10:FF:000014">
    <property type="entry name" value="Cullin 1"/>
    <property type="match status" value="1"/>
</dbReference>